<dbReference type="PANTHER" id="PTHR33678">
    <property type="entry name" value="BLL1576 PROTEIN"/>
    <property type="match status" value="1"/>
</dbReference>
<dbReference type="AlphaFoldDB" id="A0A7W9D4Y5"/>
<dbReference type="Pfam" id="PF03050">
    <property type="entry name" value="DDE_Tnp_IS66"/>
    <property type="match status" value="1"/>
</dbReference>
<feature type="domain" description="Transposase IS66 C-terminal" evidence="2">
    <location>
        <begin position="150"/>
        <end position="187"/>
    </location>
</feature>
<protein>
    <recommendedName>
        <fullName evidence="5">Transposase</fullName>
    </recommendedName>
</protein>
<comment type="caution">
    <text evidence="3">The sequence shown here is derived from an EMBL/GenBank/DDBJ whole genome shotgun (WGS) entry which is preliminary data.</text>
</comment>
<dbReference type="InterPro" id="IPR039552">
    <property type="entry name" value="IS66_C"/>
</dbReference>
<feature type="domain" description="Transposase IS66 central" evidence="1">
    <location>
        <begin position="5"/>
        <end position="131"/>
    </location>
</feature>
<evidence type="ECO:0000313" key="3">
    <source>
        <dbReference type="EMBL" id="MBB5577954.1"/>
    </source>
</evidence>
<evidence type="ECO:0000259" key="1">
    <source>
        <dbReference type="Pfam" id="PF03050"/>
    </source>
</evidence>
<evidence type="ECO:0008006" key="5">
    <source>
        <dbReference type="Google" id="ProtNLM"/>
    </source>
</evidence>
<dbReference type="Proteomes" id="UP000549882">
    <property type="component" value="Unassembled WGS sequence"/>
</dbReference>
<gene>
    <name evidence="3" type="ORF">GGD50_006610</name>
</gene>
<organism evidence="3 4">
    <name type="scientific">Rhizobium paranaense</name>
    <dbReference type="NCBI Taxonomy" id="1650438"/>
    <lineage>
        <taxon>Bacteria</taxon>
        <taxon>Pseudomonadati</taxon>
        <taxon>Pseudomonadota</taxon>
        <taxon>Alphaproteobacteria</taxon>
        <taxon>Hyphomicrobiales</taxon>
        <taxon>Rhizobiaceae</taxon>
        <taxon>Rhizobium/Agrobacterium group</taxon>
        <taxon>Rhizobium</taxon>
    </lineage>
</organism>
<dbReference type="Pfam" id="PF13817">
    <property type="entry name" value="DDE_Tnp_IS66_C"/>
    <property type="match status" value="1"/>
</dbReference>
<name>A0A7W9D4Y5_9HYPH</name>
<proteinExistence type="predicted"/>
<reference evidence="3 4" key="1">
    <citation type="submission" date="2020-08" db="EMBL/GenBank/DDBJ databases">
        <title>Genomic Encyclopedia of Type Strains, Phase IV (KMG-V): Genome sequencing to study the core and pangenomes of soil and plant-associated prokaryotes.</title>
        <authorList>
            <person name="Whitman W."/>
        </authorList>
    </citation>
    <scope>NUCLEOTIDE SEQUENCE [LARGE SCALE GENOMIC DNA]</scope>
    <source>
        <strain evidence="3 4">SEMIA 4064</strain>
    </source>
</reference>
<accession>A0A7W9D4Y5</accession>
<sequence length="195" mass="22338">MEVLKGATHVGCLAHARRKFVDALKARKKPGGPPAQAIKFFDQLYRIERQVRDEKPDDGETRDHYMRRFRQKHSVPVLSALKEWLDKIAPKVVPDTKLGDAVSYTLNQWEYLTRYTEDGRMPIDNNILERDSWLFSDTPAGAKASAVVYSLMLTCRACGVEPFAWLKYVLTVLPQRPDDANIDDLLPFNFKKQTA</sequence>
<keyword evidence="4" id="KW-1185">Reference proteome</keyword>
<dbReference type="EMBL" id="JACHBI010000030">
    <property type="protein sequence ID" value="MBB5577954.1"/>
    <property type="molecule type" value="Genomic_DNA"/>
</dbReference>
<dbReference type="PANTHER" id="PTHR33678:SF1">
    <property type="entry name" value="BLL1576 PROTEIN"/>
    <property type="match status" value="1"/>
</dbReference>
<evidence type="ECO:0000313" key="4">
    <source>
        <dbReference type="Proteomes" id="UP000549882"/>
    </source>
</evidence>
<evidence type="ECO:0000259" key="2">
    <source>
        <dbReference type="Pfam" id="PF13817"/>
    </source>
</evidence>
<dbReference type="InterPro" id="IPR004291">
    <property type="entry name" value="Transposase_IS66_central"/>
</dbReference>
<dbReference type="InterPro" id="IPR052344">
    <property type="entry name" value="Transposase-related"/>
</dbReference>